<dbReference type="GO" id="GO:0005764">
    <property type="term" value="C:lysosome"/>
    <property type="evidence" value="ECO:0007669"/>
    <property type="project" value="TreeGrafter"/>
</dbReference>
<dbReference type="InterPro" id="IPR057739">
    <property type="entry name" value="Glyco_hydro_29_N"/>
</dbReference>
<dbReference type="SUPFAM" id="SSF49785">
    <property type="entry name" value="Galactose-binding domain-like"/>
    <property type="match status" value="1"/>
</dbReference>
<evidence type="ECO:0000256" key="2">
    <source>
        <dbReference type="ARBA" id="ARBA00007951"/>
    </source>
</evidence>
<comment type="function">
    <text evidence="1">Alpha-L-fucosidase is responsible for hydrolyzing the alpha-1,6-linked fucose joined to the reducing-end N-acetylglucosamine of the carbohydrate moieties of glycoproteins.</text>
</comment>
<comment type="similarity">
    <text evidence="2">Belongs to the glycosyl hydrolase 29 family.</text>
</comment>
<evidence type="ECO:0000256" key="4">
    <source>
        <dbReference type="ARBA" id="ARBA00022729"/>
    </source>
</evidence>
<evidence type="ECO:0000259" key="7">
    <source>
        <dbReference type="PROSITE" id="PS50022"/>
    </source>
</evidence>
<dbReference type="Pfam" id="PF01120">
    <property type="entry name" value="Alpha_L_fucos"/>
    <property type="match status" value="1"/>
</dbReference>
<dbReference type="SMART" id="SM00812">
    <property type="entry name" value="Alpha_L_fucos"/>
    <property type="match status" value="1"/>
</dbReference>
<dbReference type="InterPro" id="IPR008979">
    <property type="entry name" value="Galactose-bd-like_sf"/>
</dbReference>
<protein>
    <recommendedName>
        <fullName evidence="3">alpha-L-fucosidase</fullName>
        <ecNumber evidence="3">3.2.1.51</ecNumber>
    </recommendedName>
</protein>
<dbReference type="GO" id="GO:0004560">
    <property type="term" value="F:alpha-L-fucosidase activity"/>
    <property type="evidence" value="ECO:0007669"/>
    <property type="project" value="InterPro"/>
</dbReference>
<dbReference type="PANTHER" id="PTHR10030:SF37">
    <property type="entry name" value="ALPHA-L-FUCOSIDASE-RELATED"/>
    <property type="match status" value="1"/>
</dbReference>
<proteinExistence type="inferred from homology"/>
<evidence type="ECO:0000256" key="3">
    <source>
        <dbReference type="ARBA" id="ARBA00012662"/>
    </source>
</evidence>
<feature type="domain" description="F5/8 type C" evidence="7">
    <location>
        <begin position="235"/>
        <end position="378"/>
    </location>
</feature>
<name>A0A5C6CB70_9BACT</name>
<dbReference type="PROSITE" id="PS50022">
    <property type="entry name" value="FA58C_3"/>
    <property type="match status" value="1"/>
</dbReference>
<organism evidence="8 9">
    <name type="scientific">Bythopirellula polymerisocia</name>
    <dbReference type="NCBI Taxonomy" id="2528003"/>
    <lineage>
        <taxon>Bacteria</taxon>
        <taxon>Pseudomonadati</taxon>
        <taxon>Planctomycetota</taxon>
        <taxon>Planctomycetia</taxon>
        <taxon>Pirellulales</taxon>
        <taxon>Lacipirellulaceae</taxon>
        <taxon>Bythopirellula</taxon>
    </lineage>
</organism>
<dbReference type="Proteomes" id="UP000318437">
    <property type="component" value="Unassembled WGS sequence"/>
</dbReference>
<dbReference type="EMBL" id="SJPS01000010">
    <property type="protein sequence ID" value="TWU21335.1"/>
    <property type="molecule type" value="Genomic_DNA"/>
</dbReference>
<dbReference type="PRINTS" id="PR00741">
    <property type="entry name" value="GLHYDRLASE29"/>
</dbReference>
<dbReference type="InterPro" id="IPR000421">
    <property type="entry name" value="FA58C"/>
</dbReference>
<dbReference type="PANTHER" id="PTHR10030">
    <property type="entry name" value="ALPHA-L-FUCOSIDASE"/>
    <property type="match status" value="1"/>
</dbReference>
<dbReference type="AlphaFoldDB" id="A0A5C6CB70"/>
<reference evidence="8 9" key="1">
    <citation type="submission" date="2019-02" db="EMBL/GenBank/DDBJ databases">
        <title>Deep-cultivation of Planctomycetes and their phenomic and genomic characterization uncovers novel biology.</title>
        <authorList>
            <person name="Wiegand S."/>
            <person name="Jogler M."/>
            <person name="Boedeker C."/>
            <person name="Pinto D."/>
            <person name="Vollmers J."/>
            <person name="Rivas-Marin E."/>
            <person name="Kohn T."/>
            <person name="Peeters S.H."/>
            <person name="Heuer A."/>
            <person name="Rast P."/>
            <person name="Oberbeckmann S."/>
            <person name="Bunk B."/>
            <person name="Jeske O."/>
            <person name="Meyerdierks A."/>
            <person name="Storesund J.E."/>
            <person name="Kallscheuer N."/>
            <person name="Luecker S."/>
            <person name="Lage O.M."/>
            <person name="Pohl T."/>
            <person name="Merkel B.J."/>
            <person name="Hornburger P."/>
            <person name="Mueller R.-W."/>
            <person name="Bruemmer F."/>
            <person name="Labrenz M."/>
            <person name="Spormann A.M."/>
            <person name="Op Den Camp H."/>
            <person name="Overmann J."/>
            <person name="Amann R."/>
            <person name="Jetten M.S.M."/>
            <person name="Mascher T."/>
            <person name="Medema M.H."/>
            <person name="Devos D.P."/>
            <person name="Kaster A.-K."/>
            <person name="Ovreas L."/>
            <person name="Rohde M."/>
            <person name="Galperin M.Y."/>
            <person name="Jogler C."/>
        </authorList>
    </citation>
    <scope>NUCLEOTIDE SEQUENCE [LARGE SCALE GENOMIC DNA]</scope>
    <source>
        <strain evidence="8 9">Pla144</strain>
    </source>
</reference>
<dbReference type="Gene3D" id="2.60.120.260">
    <property type="entry name" value="Galactose-binding domain-like"/>
    <property type="match status" value="1"/>
</dbReference>
<evidence type="ECO:0000313" key="8">
    <source>
        <dbReference type="EMBL" id="TWU21335.1"/>
    </source>
</evidence>
<evidence type="ECO:0000256" key="5">
    <source>
        <dbReference type="ARBA" id="ARBA00022801"/>
    </source>
</evidence>
<dbReference type="InterPro" id="IPR000933">
    <property type="entry name" value="Glyco_hydro_29"/>
</dbReference>
<sequence length="382" mass="42483">MQMLELAENYGPLSVHWFDGIGPASAQKWKGTPKRVATLLRKKHPHIMLNPRGGFPGDFKTTEKRVGAFNRDQPWETCATITTAGWIYRDEEIVVRPFRELLEQLIYSIGRDGNYLLNIGPRADGTIDPKHAERLLEIGGWLKENGEAVYGTRGGPYTAAPWGASTCKDKTFYAFITDPSIGELSLPPIDTKVQGVRMLAGGKARFKQDSDGIHLSISKEQNRKAATVIAIAIDLPALELPLVAGQISLALNKTVTASSTLKEDEEEYGPVKAIDSDPNSYWEADQSEKECWIEIDLGQPKWVGHAMLAQSSEWCPLNSFEILYKKDGQWVSAIKRVGKAPGDPAVLSFTPFQSRYVKVLFSKRAVRLNLCDLQLFAPHTQK</sequence>
<gene>
    <name evidence="8" type="ORF">Pla144_45550</name>
</gene>
<dbReference type="Pfam" id="PF00754">
    <property type="entry name" value="F5_F8_type_C"/>
    <property type="match status" value="1"/>
</dbReference>
<evidence type="ECO:0000313" key="9">
    <source>
        <dbReference type="Proteomes" id="UP000318437"/>
    </source>
</evidence>
<dbReference type="EC" id="3.2.1.51" evidence="3"/>
<keyword evidence="6" id="KW-0326">Glycosidase</keyword>
<dbReference type="SUPFAM" id="SSF51445">
    <property type="entry name" value="(Trans)glycosidases"/>
    <property type="match status" value="1"/>
</dbReference>
<comment type="caution">
    <text evidence="8">The sequence shown here is derived from an EMBL/GenBank/DDBJ whole genome shotgun (WGS) entry which is preliminary data.</text>
</comment>
<evidence type="ECO:0000256" key="1">
    <source>
        <dbReference type="ARBA" id="ARBA00004071"/>
    </source>
</evidence>
<dbReference type="GO" id="GO:0016139">
    <property type="term" value="P:glycoside catabolic process"/>
    <property type="evidence" value="ECO:0007669"/>
    <property type="project" value="TreeGrafter"/>
</dbReference>
<dbReference type="GO" id="GO:0006004">
    <property type="term" value="P:fucose metabolic process"/>
    <property type="evidence" value="ECO:0007669"/>
    <property type="project" value="InterPro"/>
</dbReference>
<accession>A0A5C6CB70</accession>
<dbReference type="Gene3D" id="3.20.20.80">
    <property type="entry name" value="Glycosidases"/>
    <property type="match status" value="1"/>
</dbReference>
<keyword evidence="9" id="KW-1185">Reference proteome</keyword>
<evidence type="ECO:0000256" key="6">
    <source>
        <dbReference type="ARBA" id="ARBA00023295"/>
    </source>
</evidence>
<keyword evidence="4" id="KW-0732">Signal</keyword>
<dbReference type="InterPro" id="IPR016286">
    <property type="entry name" value="FUC_metazoa-typ"/>
</dbReference>
<dbReference type="InterPro" id="IPR017853">
    <property type="entry name" value="GH"/>
</dbReference>
<keyword evidence="5" id="KW-0378">Hydrolase</keyword>